<gene>
    <name evidence="1" type="ORF">CKA38_06670</name>
</gene>
<keyword evidence="2" id="KW-1185">Reference proteome</keyword>
<sequence>MKNNRDEQTYAIIGAAMTVHSELGHGFLEAVYQEALERELQMRGIAYSRERELPVHYRGQALKAAYRAGFVCFESLIVELKALQKLSGSEESQVINYLKASGLKKALLLNFGAPRLEYKRFVHGTHPPKNEDEHE</sequence>
<dbReference type="AlphaFoldDB" id="A0A2U8E278"/>
<dbReference type="KEGG" id="elut:CKA38_06670"/>
<accession>A0A2U8E278</accession>
<dbReference type="Proteomes" id="UP000244896">
    <property type="component" value="Chromosome"/>
</dbReference>
<evidence type="ECO:0000313" key="1">
    <source>
        <dbReference type="EMBL" id="AWI08973.1"/>
    </source>
</evidence>
<dbReference type="InterPro" id="IPR026350">
    <property type="entry name" value="GxxExxY"/>
</dbReference>
<dbReference type="OrthoDB" id="9798792at2"/>
<name>A0A2U8E278_9BACT</name>
<dbReference type="Pfam" id="PF13366">
    <property type="entry name" value="PDDEXK_3"/>
    <property type="match status" value="1"/>
</dbReference>
<evidence type="ECO:0000313" key="2">
    <source>
        <dbReference type="Proteomes" id="UP000244896"/>
    </source>
</evidence>
<dbReference type="RefSeq" id="WP_108824784.1">
    <property type="nucleotide sequence ID" value="NZ_CP023004.1"/>
</dbReference>
<reference evidence="1 2" key="1">
    <citation type="journal article" date="2018" name="Syst. Appl. Microbiol.">
        <title>Ereboglobus luteus gen. nov. sp. nov. from cockroach guts, and new insights into the oxygen relationship of the genera Opitutus and Didymococcus (Verrucomicrobia: Opitutaceae).</title>
        <authorList>
            <person name="Tegtmeier D."/>
            <person name="Belitz A."/>
            <person name="Radek R."/>
            <person name="Heimerl T."/>
            <person name="Brune A."/>
        </authorList>
    </citation>
    <scope>NUCLEOTIDE SEQUENCE [LARGE SCALE GENOMIC DNA]</scope>
    <source>
        <strain evidence="1 2">Ho45</strain>
    </source>
</reference>
<protein>
    <submittedName>
        <fullName evidence="1">GxxExxY protein</fullName>
    </submittedName>
</protein>
<dbReference type="NCBIfam" id="TIGR04256">
    <property type="entry name" value="GxxExxY"/>
    <property type="match status" value="1"/>
</dbReference>
<proteinExistence type="predicted"/>
<organism evidence="1 2">
    <name type="scientific">Ereboglobus luteus</name>
    <dbReference type="NCBI Taxonomy" id="1796921"/>
    <lineage>
        <taxon>Bacteria</taxon>
        <taxon>Pseudomonadati</taxon>
        <taxon>Verrucomicrobiota</taxon>
        <taxon>Opitutia</taxon>
        <taxon>Opitutales</taxon>
        <taxon>Opitutaceae</taxon>
        <taxon>Ereboglobus</taxon>
    </lineage>
</organism>
<dbReference type="EMBL" id="CP023004">
    <property type="protein sequence ID" value="AWI08973.1"/>
    <property type="molecule type" value="Genomic_DNA"/>
</dbReference>